<dbReference type="GO" id="GO:0005737">
    <property type="term" value="C:cytoplasm"/>
    <property type="evidence" value="ECO:0007669"/>
    <property type="project" value="TreeGrafter"/>
</dbReference>
<evidence type="ECO:0000313" key="2">
    <source>
        <dbReference type="EMBL" id="VDN99135.1"/>
    </source>
</evidence>
<proteinExistence type="predicted"/>
<dbReference type="PROSITE" id="PS51733">
    <property type="entry name" value="BPL_LPL_CATALYTIC"/>
    <property type="match status" value="1"/>
</dbReference>
<dbReference type="InterPro" id="IPR004143">
    <property type="entry name" value="BPL_LPL_catalytic"/>
</dbReference>
<organism evidence="2 3">
    <name type="scientific">Rodentolepis nana</name>
    <name type="common">Dwarf tapeworm</name>
    <name type="synonym">Hymenolepis nana</name>
    <dbReference type="NCBI Taxonomy" id="102285"/>
    <lineage>
        <taxon>Eukaryota</taxon>
        <taxon>Metazoa</taxon>
        <taxon>Spiralia</taxon>
        <taxon>Lophotrochozoa</taxon>
        <taxon>Platyhelminthes</taxon>
        <taxon>Cestoda</taxon>
        <taxon>Eucestoda</taxon>
        <taxon>Cyclophyllidea</taxon>
        <taxon>Hymenolepididae</taxon>
        <taxon>Rodentolepis</taxon>
    </lineage>
</organism>
<feature type="domain" description="BPL/LPL catalytic" evidence="1">
    <location>
        <begin position="36"/>
        <end position="239"/>
    </location>
</feature>
<protein>
    <recommendedName>
        <fullName evidence="1">BPL/LPL catalytic domain-containing protein</fullName>
    </recommendedName>
</protein>
<gene>
    <name evidence="2" type="ORF">HNAJ_LOCUS3276</name>
</gene>
<dbReference type="AlphaFoldDB" id="A0A3P7RVE6"/>
<dbReference type="OrthoDB" id="10250105at2759"/>
<name>A0A3P7RVE6_RODNA</name>
<accession>A0A3P7RVE6</accession>
<dbReference type="PANTHER" id="PTHR12835">
    <property type="entry name" value="BIOTIN PROTEIN LIGASE"/>
    <property type="match status" value="1"/>
</dbReference>
<evidence type="ECO:0000259" key="1">
    <source>
        <dbReference type="PROSITE" id="PS51733"/>
    </source>
</evidence>
<dbReference type="Gene3D" id="3.30.930.10">
    <property type="entry name" value="Bira Bifunctional Protein, Domain 2"/>
    <property type="match status" value="1"/>
</dbReference>
<dbReference type="SUPFAM" id="SSF55681">
    <property type="entry name" value="Class II aaRS and biotin synthetases"/>
    <property type="match status" value="1"/>
</dbReference>
<dbReference type="GO" id="GO:0004077">
    <property type="term" value="F:biotin--[biotin carboxyl-carrier protein] ligase activity"/>
    <property type="evidence" value="ECO:0007669"/>
    <property type="project" value="TreeGrafter"/>
</dbReference>
<dbReference type="Proteomes" id="UP000278807">
    <property type="component" value="Unassembled WGS sequence"/>
</dbReference>
<dbReference type="EMBL" id="UZAE01001860">
    <property type="protein sequence ID" value="VDN99135.1"/>
    <property type="molecule type" value="Genomic_DNA"/>
</dbReference>
<reference evidence="2 3" key="1">
    <citation type="submission" date="2018-11" db="EMBL/GenBank/DDBJ databases">
        <authorList>
            <consortium name="Pathogen Informatics"/>
        </authorList>
    </citation>
    <scope>NUCLEOTIDE SEQUENCE [LARGE SCALE GENOMIC DNA]</scope>
</reference>
<dbReference type="Pfam" id="PF03099">
    <property type="entry name" value="BPL_LplA_LipB"/>
    <property type="match status" value="1"/>
</dbReference>
<keyword evidence="3" id="KW-1185">Reference proteome</keyword>
<dbReference type="InterPro" id="IPR045864">
    <property type="entry name" value="aa-tRNA-synth_II/BPL/LPL"/>
</dbReference>
<sequence length="322" mass="35512">MLTAEIKAKLDVVSSGYHGHSFSFSDYLSALGSAKKLGQNVFWAEVLSSSFTIGKSILQKLPKQSGLVLISAIQTAGIGRGNNQWISPRGMACFTLHFDLPLLDNEASCKLSQVLTWTQHLSSIAVTQTCNELLCQYDNGNELDVEIKIKWPNDIYVIDKKTNTASKIAGAVSTASLSDTTKARCLLGIGINVANPLPTTCLFEIIRRRSTNKNVEMPSIATVIGRTIFHLERLIGQLERGDMEGIKELYTKFWIHSGQRIKAICEGECIECVILGVDDFGYLIARQVESGELVTLHTDGNSIDMASRTIISRSFSRFEKMQ</sequence>
<evidence type="ECO:0000313" key="3">
    <source>
        <dbReference type="Proteomes" id="UP000278807"/>
    </source>
</evidence>
<dbReference type="PANTHER" id="PTHR12835:SF5">
    <property type="entry name" value="BIOTIN--PROTEIN LIGASE"/>
    <property type="match status" value="1"/>
</dbReference>